<dbReference type="GO" id="GO:0003964">
    <property type="term" value="F:RNA-directed DNA polymerase activity"/>
    <property type="evidence" value="ECO:0007669"/>
    <property type="project" value="UniProtKB-KW"/>
</dbReference>
<comment type="caution">
    <text evidence="3">The sequence shown here is derived from an EMBL/GenBank/DDBJ whole genome shotgun (WGS) entry which is preliminary data.</text>
</comment>
<dbReference type="Pfam" id="PF03732">
    <property type="entry name" value="Retrotrans_gag"/>
    <property type="match status" value="1"/>
</dbReference>
<organism evidence="3">
    <name type="scientific">Tanacetum cinerariifolium</name>
    <name type="common">Dalmatian daisy</name>
    <name type="synonym">Chrysanthemum cinerariifolium</name>
    <dbReference type="NCBI Taxonomy" id="118510"/>
    <lineage>
        <taxon>Eukaryota</taxon>
        <taxon>Viridiplantae</taxon>
        <taxon>Streptophyta</taxon>
        <taxon>Embryophyta</taxon>
        <taxon>Tracheophyta</taxon>
        <taxon>Spermatophyta</taxon>
        <taxon>Magnoliopsida</taxon>
        <taxon>eudicotyledons</taxon>
        <taxon>Gunneridae</taxon>
        <taxon>Pentapetalae</taxon>
        <taxon>asterids</taxon>
        <taxon>campanulids</taxon>
        <taxon>Asterales</taxon>
        <taxon>Asteraceae</taxon>
        <taxon>Asteroideae</taxon>
        <taxon>Anthemideae</taxon>
        <taxon>Anthemidinae</taxon>
        <taxon>Tanacetum</taxon>
    </lineage>
</organism>
<evidence type="ECO:0000256" key="1">
    <source>
        <dbReference type="SAM" id="MobiDB-lite"/>
    </source>
</evidence>
<dbReference type="AlphaFoldDB" id="A0A699L7X9"/>
<feature type="compositionally biased region" description="Polar residues" evidence="1">
    <location>
        <begin position="237"/>
        <end position="247"/>
    </location>
</feature>
<accession>A0A699L7X9</accession>
<dbReference type="InterPro" id="IPR005162">
    <property type="entry name" value="Retrotrans_gag_dom"/>
</dbReference>
<evidence type="ECO:0000259" key="2">
    <source>
        <dbReference type="Pfam" id="PF03732"/>
    </source>
</evidence>
<sequence>MSTRLSTRNLFPPLNNPELTIRIRPRVDPTLLNNFDMATNGNGDDVPPGGGDLPVPDLRTMEELCQPTLNGQGRPIAPIAIQATNFGLKNDMIQQVQNSCQFLGLPGDDANKHLYKFLHVTQIIKVNGVTDDAFRLYLFPHSLTHHATSWFDHLPRNSITTFEQMAKTFLGKYFPPSMVTKLRNEITNFRQRLDESLFEAWECYKLSIDLCPNHNMLPVTQPTVGQTQNVYATRAYNQGGNSYQPQVEESRLDEPELGNPGLDKLMLDKMEGGFDHD</sequence>
<feature type="region of interest" description="Disordered" evidence="1">
    <location>
        <begin position="237"/>
        <end position="265"/>
    </location>
</feature>
<dbReference type="EMBL" id="BKCJ010580350">
    <property type="protein sequence ID" value="GFB22851.1"/>
    <property type="molecule type" value="Genomic_DNA"/>
</dbReference>
<evidence type="ECO:0000313" key="3">
    <source>
        <dbReference type="EMBL" id="GFB22851.1"/>
    </source>
</evidence>
<gene>
    <name evidence="3" type="ORF">Tci_694822</name>
</gene>
<proteinExistence type="predicted"/>
<keyword evidence="3" id="KW-0548">Nucleotidyltransferase</keyword>
<name>A0A699L7X9_TANCI</name>
<keyword evidence="3" id="KW-0808">Transferase</keyword>
<dbReference type="PANTHER" id="PTHR33223">
    <property type="entry name" value="CCHC-TYPE DOMAIN-CONTAINING PROTEIN"/>
    <property type="match status" value="1"/>
</dbReference>
<protein>
    <submittedName>
        <fullName evidence="3">Reverse transcriptase domain-containing protein</fullName>
    </submittedName>
</protein>
<dbReference type="PANTHER" id="PTHR33223:SF11">
    <property type="entry name" value="ELEMENT PROTEIN, PUTATIVE-RELATED"/>
    <property type="match status" value="1"/>
</dbReference>
<feature type="domain" description="Retrotransposon gag" evidence="2">
    <location>
        <begin position="138"/>
        <end position="215"/>
    </location>
</feature>
<keyword evidence="3" id="KW-0695">RNA-directed DNA polymerase</keyword>
<reference evidence="3" key="1">
    <citation type="journal article" date="2019" name="Sci. Rep.">
        <title>Draft genome of Tanacetum cinerariifolium, the natural source of mosquito coil.</title>
        <authorList>
            <person name="Yamashiro T."/>
            <person name="Shiraishi A."/>
            <person name="Satake H."/>
            <person name="Nakayama K."/>
        </authorList>
    </citation>
    <scope>NUCLEOTIDE SEQUENCE</scope>
</reference>